<dbReference type="InterPro" id="IPR022712">
    <property type="entry name" value="Beta_Casp"/>
</dbReference>
<feature type="compositionally biased region" description="Basic and acidic residues" evidence="5">
    <location>
        <begin position="282"/>
        <end position="303"/>
    </location>
</feature>
<organism evidence="7 8">
    <name type="scientific">Asparagus officinalis</name>
    <name type="common">Garden asparagus</name>
    <dbReference type="NCBI Taxonomy" id="4686"/>
    <lineage>
        <taxon>Eukaryota</taxon>
        <taxon>Viridiplantae</taxon>
        <taxon>Streptophyta</taxon>
        <taxon>Embryophyta</taxon>
        <taxon>Tracheophyta</taxon>
        <taxon>Spermatophyta</taxon>
        <taxon>Magnoliopsida</taxon>
        <taxon>Liliopsida</taxon>
        <taxon>Asparagales</taxon>
        <taxon>Asparagaceae</taxon>
        <taxon>Asparagoideae</taxon>
        <taxon>Asparagus</taxon>
    </lineage>
</organism>
<dbReference type="SUPFAM" id="SSF56281">
    <property type="entry name" value="Metallo-hydrolase/oxidoreductase"/>
    <property type="match status" value="1"/>
</dbReference>
<dbReference type="GO" id="GO:0032039">
    <property type="term" value="C:integrator complex"/>
    <property type="evidence" value="ECO:0007669"/>
    <property type="project" value="InterPro"/>
</dbReference>
<evidence type="ECO:0000256" key="4">
    <source>
        <dbReference type="ARBA" id="ARBA00023242"/>
    </source>
</evidence>
<evidence type="ECO:0000313" key="7">
    <source>
        <dbReference type="EMBL" id="ONK67500.1"/>
    </source>
</evidence>
<evidence type="ECO:0000256" key="5">
    <source>
        <dbReference type="SAM" id="MobiDB-lite"/>
    </source>
</evidence>
<protein>
    <recommendedName>
        <fullName evidence="6">Beta-Casp domain-containing protein</fullName>
    </recommendedName>
</protein>
<dbReference type="AlphaFoldDB" id="A0A5P1ETV8"/>
<evidence type="ECO:0000313" key="8">
    <source>
        <dbReference type="Proteomes" id="UP000243459"/>
    </source>
</evidence>
<dbReference type="Gramene" id="ONK67500">
    <property type="protein sequence ID" value="ONK67500"/>
    <property type="gene ID" value="A4U43_C05F690"/>
</dbReference>
<dbReference type="GO" id="GO:0034472">
    <property type="term" value="P:snRNA 3'-end processing"/>
    <property type="evidence" value="ECO:0007669"/>
    <property type="project" value="TreeGrafter"/>
</dbReference>
<reference evidence="8" key="1">
    <citation type="journal article" date="2017" name="Nat. Commun.">
        <title>The asparagus genome sheds light on the origin and evolution of a young Y chromosome.</title>
        <authorList>
            <person name="Harkess A."/>
            <person name="Zhou J."/>
            <person name="Xu C."/>
            <person name="Bowers J.E."/>
            <person name="Van der Hulst R."/>
            <person name="Ayyampalayam S."/>
            <person name="Mercati F."/>
            <person name="Riccardi P."/>
            <person name="McKain M.R."/>
            <person name="Kakrana A."/>
            <person name="Tang H."/>
            <person name="Ray J."/>
            <person name="Groenendijk J."/>
            <person name="Arikit S."/>
            <person name="Mathioni S.M."/>
            <person name="Nakano M."/>
            <person name="Shan H."/>
            <person name="Telgmann-Rauber A."/>
            <person name="Kanno A."/>
            <person name="Yue Z."/>
            <person name="Chen H."/>
            <person name="Li W."/>
            <person name="Chen Y."/>
            <person name="Xu X."/>
            <person name="Zhang Y."/>
            <person name="Luo S."/>
            <person name="Chen H."/>
            <person name="Gao J."/>
            <person name="Mao Z."/>
            <person name="Pires J.C."/>
            <person name="Luo M."/>
            <person name="Kudrna D."/>
            <person name="Wing R.A."/>
            <person name="Meyers B.C."/>
            <person name="Yi K."/>
            <person name="Kong H."/>
            <person name="Lavrijsen P."/>
            <person name="Sunseri F."/>
            <person name="Falavigna A."/>
            <person name="Ye Y."/>
            <person name="Leebens-Mack J.H."/>
            <person name="Chen G."/>
        </authorList>
    </citation>
    <scope>NUCLEOTIDE SEQUENCE [LARGE SCALE GENOMIC DNA]</scope>
    <source>
        <strain evidence="8">cv. DH0086</strain>
    </source>
</reference>
<dbReference type="Gene3D" id="3.60.15.10">
    <property type="entry name" value="Ribonuclease Z/Hydroxyacylglutathione hydrolase-like"/>
    <property type="match status" value="1"/>
</dbReference>
<dbReference type="Proteomes" id="UP000243459">
    <property type="component" value="Chromosome 5"/>
</dbReference>
<dbReference type="PANTHER" id="PTHR46094">
    <property type="entry name" value="INTEGRATOR COMPLEX SUBUNIT 9"/>
    <property type="match status" value="1"/>
</dbReference>
<feature type="region of interest" description="Disordered" evidence="5">
    <location>
        <begin position="268"/>
        <end position="314"/>
    </location>
</feature>
<accession>A0A5P1ETV8</accession>
<proteinExistence type="predicted"/>
<dbReference type="Pfam" id="PF10996">
    <property type="entry name" value="Beta-Casp"/>
    <property type="match status" value="1"/>
</dbReference>
<sequence>MKLTCLSKEAATISRHALLHLSGHRLLLDCPLDLSPLTAFTPLKTLASQTLTLIQSLPRYKALRNLHLYDPSLIDAVLITTPAGMLGLPFLTRSPRFGGKVYATEAAARVGRLMMEELVAMHEEMLGFYGPEREEDGVLPEWLRWEEVERLPETVREVVMGGSGEEMGSWMPLYSAADIKECMQSVQPLKYAEEVCFNGTIVLKAFSSGLEIGSCNWTISGPRGSIAYLSSSIFQSAHAMDFDYHSLQGKDVVLFSDLSSLYSLADGNDTSGSNHDEEMEEKDLSPSDVSEVRASYDKEDETRSYLIDPGESSEENNKISFICSCVIDSLNEGGSVLIPVGRVGIILVLLEQLSQLLESSNLEVPIFMVSSTAEEMLAFTNAIPEWLCKRRQDKLFAGEALFGHVDLMRERKLNIFPLLYSPELLMMWREPCIVFAPHWSLRLGPVVHLLHRWHADHRCLLILEQGVDAEAALLPFKPVAIKVLQCSFLSGIKVEKIQPLLEVLRPKFTLLPEDLRSQCKDPNLSFLYYSENTTVCIPKLRENFEAFLATDLAFNLLPRRLTIKGKDMAIARLKGGRLLLRNGKYILVSSGEKQATEPLNKLYWGCIDPARLLSALKEKEINASLRLPSENEDSTCSTIYLEQGDDFIKISASQTFIRCADESTVARIYEAISTICDGI</sequence>
<dbReference type="OMA" id="AMKAVHC"/>
<keyword evidence="3" id="KW-0963">Cytoplasm</keyword>
<gene>
    <name evidence="7" type="ORF">A4U43_C05F690</name>
</gene>
<dbReference type="PANTHER" id="PTHR46094:SF1">
    <property type="entry name" value="INTEGRATOR COMPLEX SUBUNIT 9"/>
    <property type="match status" value="1"/>
</dbReference>
<dbReference type="InterPro" id="IPR036866">
    <property type="entry name" value="RibonucZ/Hydroxyglut_hydro"/>
</dbReference>
<evidence type="ECO:0000256" key="1">
    <source>
        <dbReference type="ARBA" id="ARBA00004123"/>
    </source>
</evidence>
<name>A0A5P1ETV8_ASPOF</name>
<dbReference type="SMART" id="SM01027">
    <property type="entry name" value="Beta-Casp"/>
    <property type="match status" value="1"/>
</dbReference>
<dbReference type="EMBL" id="CM007385">
    <property type="protein sequence ID" value="ONK67500.1"/>
    <property type="molecule type" value="Genomic_DNA"/>
</dbReference>
<evidence type="ECO:0000259" key="6">
    <source>
        <dbReference type="SMART" id="SM01027"/>
    </source>
</evidence>
<dbReference type="Gene3D" id="3.40.50.10890">
    <property type="match status" value="1"/>
</dbReference>
<evidence type="ECO:0000256" key="3">
    <source>
        <dbReference type="ARBA" id="ARBA00022490"/>
    </source>
</evidence>
<keyword evidence="8" id="KW-1185">Reference proteome</keyword>
<dbReference type="GO" id="GO:0005737">
    <property type="term" value="C:cytoplasm"/>
    <property type="evidence" value="ECO:0007669"/>
    <property type="project" value="UniProtKB-SubCell"/>
</dbReference>
<evidence type="ECO:0000256" key="2">
    <source>
        <dbReference type="ARBA" id="ARBA00004496"/>
    </source>
</evidence>
<dbReference type="InterPro" id="IPR027074">
    <property type="entry name" value="Integrator_9su"/>
</dbReference>
<keyword evidence="4" id="KW-0539">Nucleus</keyword>
<comment type="subcellular location">
    <subcellularLocation>
        <location evidence="2">Cytoplasm</location>
    </subcellularLocation>
    <subcellularLocation>
        <location evidence="1">Nucleus</location>
    </subcellularLocation>
</comment>
<feature type="domain" description="Beta-Casp" evidence="6">
    <location>
        <begin position="346"/>
        <end position="473"/>
    </location>
</feature>